<evidence type="ECO:0008006" key="4">
    <source>
        <dbReference type="Google" id="ProtNLM"/>
    </source>
</evidence>
<keyword evidence="1" id="KW-0472">Membrane</keyword>
<feature type="transmembrane region" description="Helical" evidence="1">
    <location>
        <begin position="15"/>
        <end position="34"/>
    </location>
</feature>
<evidence type="ECO:0000313" key="2">
    <source>
        <dbReference type="EMBL" id="PMC81239.1"/>
    </source>
</evidence>
<reference evidence="2 3" key="1">
    <citation type="submission" date="2017-09" db="EMBL/GenBank/DDBJ databases">
        <title>Bacterial strain isolated from the female urinary microbiota.</title>
        <authorList>
            <person name="Thomas-White K."/>
            <person name="Kumar N."/>
            <person name="Forster S."/>
            <person name="Putonti C."/>
            <person name="Lawley T."/>
            <person name="Wolfe A.J."/>
        </authorList>
    </citation>
    <scope>NUCLEOTIDE SEQUENCE [LARGE SCALE GENOMIC DNA]</scope>
    <source>
        <strain evidence="2 3">UMB0204</strain>
    </source>
</reference>
<gene>
    <name evidence="2" type="ORF">CJ192_06895</name>
</gene>
<keyword evidence="1" id="KW-0812">Transmembrane</keyword>
<proteinExistence type="predicted"/>
<organism evidence="2 3">
    <name type="scientific">Anaerococcus hydrogenalis</name>
    <dbReference type="NCBI Taxonomy" id="33029"/>
    <lineage>
        <taxon>Bacteria</taxon>
        <taxon>Bacillati</taxon>
        <taxon>Bacillota</taxon>
        <taxon>Tissierellia</taxon>
        <taxon>Tissierellales</taxon>
        <taxon>Peptoniphilaceae</taxon>
        <taxon>Anaerococcus</taxon>
    </lineage>
</organism>
<comment type="caution">
    <text evidence="2">The sequence shown here is derived from an EMBL/GenBank/DDBJ whole genome shotgun (WGS) entry which is preliminary data.</text>
</comment>
<feature type="transmembrane region" description="Helical" evidence="1">
    <location>
        <begin position="158"/>
        <end position="177"/>
    </location>
</feature>
<keyword evidence="1" id="KW-1133">Transmembrane helix</keyword>
<dbReference type="GeneID" id="84578910"/>
<name>A0A2N6UI04_9FIRM</name>
<dbReference type="AlphaFoldDB" id="A0A2N6UI04"/>
<feature type="transmembrane region" description="Helical" evidence="1">
    <location>
        <begin position="183"/>
        <end position="201"/>
    </location>
</feature>
<evidence type="ECO:0000256" key="1">
    <source>
        <dbReference type="SAM" id="Phobius"/>
    </source>
</evidence>
<dbReference type="RefSeq" id="WP_004816140.1">
    <property type="nucleotide sequence ID" value="NZ_PNHP01000004.1"/>
</dbReference>
<accession>A0A2N6UI04</accession>
<dbReference type="Proteomes" id="UP000235658">
    <property type="component" value="Unassembled WGS sequence"/>
</dbReference>
<evidence type="ECO:0000313" key="3">
    <source>
        <dbReference type="Proteomes" id="UP000235658"/>
    </source>
</evidence>
<feature type="transmembrane region" description="Helical" evidence="1">
    <location>
        <begin position="81"/>
        <end position="104"/>
    </location>
</feature>
<protein>
    <recommendedName>
        <fullName evidence="4">ABC transporter permease</fullName>
    </recommendedName>
</protein>
<feature type="transmembrane region" description="Helical" evidence="1">
    <location>
        <begin position="116"/>
        <end position="137"/>
    </location>
</feature>
<sequence>MFFKDTFKRFFDEKLIFIILTISYMAYLLVKLLIEVEGLIFLFYFSISLLTSLIFREACLTDEIYFEDKKKLNKNNILSYILSKNLFAIFLVSMLVILVFLLSFLLKYKIVNIKDFFDILILILATLASENIILLFYNKPIFTEHPKSMIGDKYIGKGYIKSFLPSFFIDLLITLVFERLSLIYLFIFCYFISIIIFYIRVKNRGLYD</sequence>
<dbReference type="EMBL" id="PNHP01000004">
    <property type="protein sequence ID" value="PMC81239.1"/>
    <property type="molecule type" value="Genomic_DNA"/>
</dbReference>